<protein>
    <submittedName>
        <fullName evidence="3">Uncharacterized protein</fullName>
    </submittedName>
</protein>
<name>A0A1Y1X176_9FUNG</name>
<feature type="transmembrane region" description="Helical" evidence="2">
    <location>
        <begin position="246"/>
        <end position="267"/>
    </location>
</feature>
<accession>A0A1Y1X176</accession>
<feature type="transmembrane region" description="Helical" evidence="2">
    <location>
        <begin position="79"/>
        <end position="98"/>
    </location>
</feature>
<sequence length="360" mass="42340">MALYKSLFNSLSDVTNKAQYFNPFFSWIIVTYTYFSIGARGGAIWRYLYIVTTLGFMAICCNAFYTLSEKVVIHNDRDYLYAVKLTWIEGFLWTFNEWGYIYINYVKIRSCIRKLKNKFYTFGMYGLLVYGLIIRVILCSLDYNYRIERYNNGFNDLSDARVNEWNTKKNHAHFAMYFPFGIISFIFIYHIAIELMGENDKYTRNILTILLHSTLTRMLFVSLLFIGFAFIVNFPHVGWSGFLRDLIWRIKGNLGIIFLIDLLLIRVELDDNRINMQEEEIQKINDENSEIKKSILREFKELGIIPNPNSYRKPIRPSSHRYNYNISNDISPLTPAAQVTSVITMSDISYSNNSKNIKYG</sequence>
<keyword evidence="4" id="KW-1185">Reference proteome</keyword>
<dbReference type="OrthoDB" id="2159135at2759"/>
<feature type="transmembrane region" description="Helical" evidence="2">
    <location>
        <begin position="119"/>
        <end position="138"/>
    </location>
</feature>
<organism evidence="3 4">
    <name type="scientific">Anaeromyces robustus</name>
    <dbReference type="NCBI Taxonomy" id="1754192"/>
    <lineage>
        <taxon>Eukaryota</taxon>
        <taxon>Fungi</taxon>
        <taxon>Fungi incertae sedis</taxon>
        <taxon>Chytridiomycota</taxon>
        <taxon>Chytridiomycota incertae sedis</taxon>
        <taxon>Neocallimastigomycetes</taxon>
        <taxon>Neocallimastigales</taxon>
        <taxon>Neocallimastigaceae</taxon>
        <taxon>Anaeromyces</taxon>
    </lineage>
</organism>
<proteinExistence type="predicted"/>
<keyword evidence="2" id="KW-1133">Transmembrane helix</keyword>
<dbReference type="Proteomes" id="UP000193944">
    <property type="component" value="Unassembled WGS sequence"/>
</dbReference>
<keyword evidence="1" id="KW-0175">Coiled coil</keyword>
<keyword evidence="2" id="KW-0472">Membrane</keyword>
<evidence type="ECO:0000313" key="4">
    <source>
        <dbReference type="Proteomes" id="UP000193944"/>
    </source>
</evidence>
<keyword evidence="2" id="KW-0812">Transmembrane</keyword>
<feature type="transmembrane region" description="Helical" evidence="2">
    <location>
        <begin position="174"/>
        <end position="193"/>
    </location>
</feature>
<evidence type="ECO:0000313" key="3">
    <source>
        <dbReference type="EMBL" id="ORX79523.1"/>
    </source>
</evidence>
<gene>
    <name evidence="3" type="ORF">BCR32DRAFT_294382</name>
</gene>
<feature type="transmembrane region" description="Helical" evidence="2">
    <location>
        <begin position="214"/>
        <end position="234"/>
    </location>
</feature>
<dbReference type="AlphaFoldDB" id="A0A1Y1X176"/>
<evidence type="ECO:0000256" key="2">
    <source>
        <dbReference type="SAM" id="Phobius"/>
    </source>
</evidence>
<evidence type="ECO:0000256" key="1">
    <source>
        <dbReference type="SAM" id="Coils"/>
    </source>
</evidence>
<feature type="transmembrane region" description="Helical" evidence="2">
    <location>
        <begin position="47"/>
        <end position="67"/>
    </location>
</feature>
<feature type="transmembrane region" description="Helical" evidence="2">
    <location>
        <begin position="20"/>
        <end position="35"/>
    </location>
</feature>
<feature type="coiled-coil region" evidence="1">
    <location>
        <begin position="267"/>
        <end position="294"/>
    </location>
</feature>
<comment type="caution">
    <text evidence="3">The sequence shown here is derived from an EMBL/GenBank/DDBJ whole genome shotgun (WGS) entry which is preliminary data.</text>
</comment>
<reference evidence="3 4" key="1">
    <citation type="submission" date="2016-08" db="EMBL/GenBank/DDBJ databases">
        <title>A Parts List for Fungal Cellulosomes Revealed by Comparative Genomics.</title>
        <authorList>
            <consortium name="DOE Joint Genome Institute"/>
            <person name="Haitjema C.H."/>
            <person name="Gilmore S.P."/>
            <person name="Henske J.K."/>
            <person name="Solomon K.V."/>
            <person name="De Groot R."/>
            <person name="Kuo A."/>
            <person name="Mondo S.J."/>
            <person name="Salamov A.A."/>
            <person name="Labutti K."/>
            <person name="Zhao Z."/>
            <person name="Chiniquy J."/>
            <person name="Barry K."/>
            <person name="Brewer H.M."/>
            <person name="Purvine S.O."/>
            <person name="Wright A.T."/>
            <person name="Boxma B."/>
            <person name="Van Alen T."/>
            <person name="Hackstein J.H."/>
            <person name="Baker S.E."/>
            <person name="Grigoriev I.V."/>
            <person name="O'Malley M.A."/>
        </authorList>
    </citation>
    <scope>NUCLEOTIDE SEQUENCE [LARGE SCALE GENOMIC DNA]</scope>
    <source>
        <strain evidence="3 4">S4</strain>
    </source>
</reference>
<dbReference type="EMBL" id="MCFG01000172">
    <property type="protein sequence ID" value="ORX79523.1"/>
    <property type="molecule type" value="Genomic_DNA"/>
</dbReference>
<reference evidence="3 4" key="2">
    <citation type="submission" date="2016-08" db="EMBL/GenBank/DDBJ databases">
        <title>Pervasive Adenine N6-methylation of Active Genes in Fungi.</title>
        <authorList>
            <consortium name="DOE Joint Genome Institute"/>
            <person name="Mondo S.J."/>
            <person name="Dannebaum R.O."/>
            <person name="Kuo R.C."/>
            <person name="Labutti K."/>
            <person name="Haridas S."/>
            <person name="Kuo A."/>
            <person name="Salamov A."/>
            <person name="Ahrendt S.R."/>
            <person name="Lipzen A."/>
            <person name="Sullivan W."/>
            <person name="Andreopoulos W.B."/>
            <person name="Clum A."/>
            <person name="Lindquist E."/>
            <person name="Daum C."/>
            <person name="Ramamoorthy G.K."/>
            <person name="Gryganskyi A."/>
            <person name="Culley D."/>
            <person name="Magnuson J.K."/>
            <person name="James T.Y."/>
            <person name="O'Malley M.A."/>
            <person name="Stajich J.E."/>
            <person name="Spatafora J.W."/>
            <person name="Visel A."/>
            <person name="Grigoriev I.V."/>
        </authorList>
    </citation>
    <scope>NUCLEOTIDE SEQUENCE [LARGE SCALE GENOMIC DNA]</scope>
    <source>
        <strain evidence="3 4">S4</strain>
    </source>
</reference>
<dbReference type="STRING" id="1754192.A0A1Y1X176"/>